<reference evidence="9" key="1">
    <citation type="submission" date="2018-01" db="EMBL/GenBank/DDBJ databases">
        <title>Draft Genome Sequence of the Radioresistant Bacterium Deinococcus aerius TR0125, Isolated from the Higher Atmosphere above Japan.</title>
        <authorList>
            <person name="Satoh K."/>
            <person name="Arai H."/>
            <person name="Sanzen T."/>
            <person name="Kawaguchi Y."/>
            <person name="Hayashi H."/>
            <person name="Yokobori S."/>
            <person name="Yamagishi A."/>
            <person name="Oono Y."/>
            <person name="Narumi I."/>
        </authorList>
    </citation>
    <scope>NUCLEOTIDE SEQUENCE [LARGE SCALE GENOMIC DNA]</scope>
    <source>
        <strain evidence="9">TR0125</strain>
    </source>
</reference>
<organism evidence="8 9">
    <name type="scientific">Deinococcus aerius</name>
    <dbReference type="NCBI Taxonomy" id="200253"/>
    <lineage>
        <taxon>Bacteria</taxon>
        <taxon>Thermotogati</taxon>
        <taxon>Deinococcota</taxon>
        <taxon>Deinococci</taxon>
        <taxon>Deinococcales</taxon>
        <taxon>Deinococcaceae</taxon>
        <taxon>Deinococcus</taxon>
    </lineage>
</organism>
<dbReference type="PANTHER" id="PTHR30349:SF81">
    <property type="entry name" value="TYROSINE RECOMBINASE XERC"/>
    <property type="match status" value="1"/>
</dbReference>
<feature type="domain" description="Tyr recombinase" evidence="6">
    <location>
        <begin position="182"/>
        <end position="344"/>
    </location>
</feature>
<gene>
    <name evidence="8" type="ORF">DAERI_100151</name>
</gene>
<dbReference type="InterPro" id="IPR010998">
    <property type="entry name" value="Integrase_recombinase_N"/>
</dbReference>
<feature type="region of interest" description="Disordered" evidence="5">
    <location>
        <begin position="1"/>
        <end position="29"/>
    </location>
</feature>
<dbReference type="AlphaFoldDB" id="A0A2I9DK77"/>
<dbReference type="PROSITE" id="PS51900">
    <property type="entry name" value="CB"/>
    <property type="match status" value="1"/>
</dbReference>
<dbReference type="PANTHER" id="PTHR30349">
    <property type="entry name" value="PHAGE INTEGRASE-RELATED"/>
    <property type="match status" value="1"/>
</dbReference>
<proteinExistence type="predicted"/>
<dbReference type="GO" id="GO:0015074">
    <property type="term" value="P:DNA integration"/>
    <property type="evidence" value="ECO:0007669"/>
    <property type="project" value="UniProtKB-KW"/>
</dbReference>
<keyword evidence="2 4" id="KW-0238">DNA-binding</keyword>
<dbReference type="InterPro" id="IPR050090">
    <property type="entry name" value="Tyrosine_recombinase_XerCD"/>
</dbReference>
<dbReference type="Gene3D" id="1.10.443.10">
    <property type="entry name" value="Intergrase catalytic core"/>
    <property type="match status" value="1"/>
</dbReference>
<dbReference type="InterPro" id="IPR002104">
    <property type="entry name" value="Integrase_catalytic"/>
</dbReference>
<dbReference type="Gene3D" id="1.10.150.130">
    <property type="match status" value="1"/>
</dbReference>
<dbReference type="InterPro" id="IPR044068">
    <property type="entry name" value="CB"/>
</dbReference>
<accession>A0A2I9DK77</accession>
<keyword evidence="3" id="KW-0233">DNA recombination</keyword>
<evidence type="ECO:0000256" key="3">
    <source>
        <dbReference type="ARBA" id="ARBA00023172"/>
    </source>
</evidence>
<evidence type="ECO:0000259" key="6">
    <source>
        <dbReference type="PROSITE" id="PS51898"/>
    </source>
</evidence>
<dbReference type="PROSITE" id="PS51898">
    <property type="entry name" value="TYR_RECOMBINASE"/>
    <property type="match status" value="1"/>
</dbReference>
<keyword evidence="9" id="KW-1185">Reference proteome</keyword>
<evidence type="ECO:0000313" key="8">
    <source>
        <dbReference type="EMBL" id="GBF06788.1"/>
    </source>
</evidence>
<evidence type="ECO:0000256" key="2">
    <source>
        <dbReference type="ARBA" id="ARBA00023125"/>
    </source>
</evidence>
<sequence>MASSQGRPLPTTRQGWGPSPLHPVHETGGPVTLVRPQDTLALANLTDQALRVRAVEAASTYDAETLVGITRAYMTTASRKGARTSEKTLEAYSLAVRDFVPWARENGVQLLRPGRRDGGRYVAQLQTRPSQGRGRTGPLSAATVAQYVAGARALYRALRWAGATEAQPFEDAHVPPDPTPGIVKNPPYMREIDAVLEQCEPRLAALLLLCAHAGLRVSEALGVKVSDIQGARVTVRGKGGKVRRVPLGRRVRAALAGLSPALSDGSLFGWGYAQATYRMRAAFRAAGHGDAWRGFHAARKHSGTRLYRATKDFTRVGLFLGHASVDTTRRYVAVEEDDVAGEVEDF</sequence>
<dbReference type="Proteomes" id="UP000236569">
    <property type="component" value="Unassembled WGS sequence"/>
</dbReference>
<evidence type="ECO:0000313" key="9">
    <source>
        <dbReference type="Proteomes" id="UP000236569"/>
    </source>
</evidence>
<dbReference type="InterPro" id="IPR011010">
    <property type="entry name" value="DNA_brk_join_enz"/>
</dbReference>
<protein>
    <submittedName>
        <fullName evidence="8">Phage integrase</fullName>
    </submittedName>
</protein>
<feature type="compositionally biased region" description="Polar residues" evidence="5">
    <location>
        <begin position="1"/>
        <end position="14"/>
    </location>
</feature>
<keyword evidence="1" id="KW-0229">DNA integration</keyword>
<dbReference type="GO" id="GO:0006310">
    <property type="term" value="P:DNA recombination"/>
    <property type="evidence" value="ECO:0007669"/>
    <property type="project" value="UniProtKB-KW"/>
</dbReference>
<dbReference type="SUPFAM" id="SSF56349">
    <property type="entry name" value="DNA breaking-rejoining enzymes"/>
    <property type="match status" value="1"/>
</dbReference>
<feature type="domain" description="Core-binding (CB)" evidence="7">
    <location>
        <begin position="72"/>
        <end position="159"/>
    </location>
</feature>
<evidence type="ECO:0000256" key="1">
    <source>
        <dbReference type="ARBA" id="ARBA00022908"/>
    </source>
</evidence>
<dbReference type="Pfam" id="PF00589">
    <property type="entry name" value="Phage_integrase"/>
    <property type="match status" value="1"/>
</dbReference>
<dbReference type="InterPro" id="IPR004107">
    <property type="entry name" value="Integrase_SAM-like_N"/>
</dbReference>
<comment type="caution">
    <text evidence="8">The sequence shown here is derived from an EMBL/GenBank/DDBJ whole genome shotgun (WGS) entry which is preliminary data.</text>
</comment>
<dbReference type="Pfam" id="PF02899">
    <property type="entry name" value="Phage_int_SAM_1"/>
    <property type="match status" value="1"/>
</dbReference>
<evidence type="ECO:0000256" key="5">
    <source>
        <dbReference type="SAM" id="MobiDB-lite"/>
    </source>
</evidence>
<evidence type="ECO:0000259" key="7">
    <source>
        <dbReference type="PROSITE" id="PS51900"/>
    </source>
</evidence>
<name>A0A2I9DK77_9DEIO</name>
<dbReference type="EMBL" id="BFAG01000010">
    <property type="protein sequence ID" value="GBF06788.1"/>
    <property type="molecule type" value="Genomic_DNA"/>
</dbReference>
<evidence type="ECO:0000256" key="4">
    <source>
        <dbReference type="PROSITE-ProRule" id="PRU01248"/>
    </source>
</evidence>
<dbReference type="InterPro" id="IPR013762">
    <property type="entry name" value="Integrase-like_cat_sf"/>
</dbReference>
<dbReference type="GO" id="GO:0003677">
    <property type="term" value="F:DNA binding"/>
    <property type="evidence" value="ECO:0007669"/>
    <property type="project" value="UniProtKB-UniRule"/>
</dbReference>